<feature type="region of interest" description="Disordered" evidence="1">
    <location>
        <begin position="25"/>
        <end position="51"/>
    </location>
</feature>
<evidence type="ECO:0000313" key="3">
    <source>
        <dbReference type="EMBL" id="TSB47441.1"/>
    </source>
</evidence>
<protein>
    <recommendedName>
        <fullName evidence="5">Outer membrane lipoprotein carrier protein LolA</fullName>
    </recommendedName>
</protein>
<feature type="signal peptide" evidence="2">
    <location>
        <begin position="1"/>
        <end position="19"/>
    </location>
</feature>
<evidence type="ECO:0000313" key="4">
    <source>
        <dbReference type="Proteomes" id="UP000318521"/>
    </source>
</evidence>
<proteinExistence type="predicted"/>
<dbReference type="AlphaFoldDB" id="A0A554A172"/>
<gene>
    <name evidence="3" type="ORF">FN960_06815</name>
</gene>
<comment type="caution">
    <text evidence="3">The sequence shown here is derived from an EMBL/GenBank/DDBJ whole genome shotgun (WGS) entry which is preliminary data.</text>
</comment>
<evidence type="ECO:0000256" key="1">
    <source>
        <dbReference type="SAM" id="MobiDB-lite"/>
    </source>
</evidence>
<dbReference type="Proteomes" id="UP000318521">
    <property type="component" value="Unassembled WGS sequence"/>
</dbReference>
<feature type="compositionally biased region" description="Acidic residues" evidence="1">
    <location>
        <begin position="36"/>
        <end position="47"/>
    </location>
</feature>
<sequence>MKKLLVCALTGLVFLSACVEEEQGEEEFGAANGEVEQNDSDQNELDADTPSPEDILNEAIAFYDDLTGLYIVVDGESDVELDGEQENVPEGSISMSTKETQWNFIEDGALFTRLELESFVDGEEEGEDFAAEQQTNIQFSDLDDPNYTITYDEGDDQAVRFETGASADQEDMTIWASEYQSLLEEAELAYVGEEEINGYLTYQIEATLDGEVTSYWFDQETYFEIKTEHSTVADTENAAGDTDSTIEVVEYEVNPEFDESLFQAPEGVEVVDGELEDTFEE</sequence>
<evidence type="ECO:0000256" key="2">
    <source>
        <dbReference type="SAM" id="SignalP"/>
    </source>
</evidence>
<evidence type="ECO:0008006" key="5">
    <source>
        <dbReference type="Google" id="ProtNLM"/>
    </source>
</evidence>
<dbReference type="OrthoDB" id="2887348at2"/>
<feature type="chain" id="PRO_5039114794" description="Outer membrane lipoprotein carrier protein LolA" evidence="2">
    <location>
        <begin position="20"/>
        <end position="281"/>
    </location>
</feature>
<reference evidence="3 4" key="1">
    <citation type="submission" date="2019-07" db="EMBL/GenBank/DDBJ databases">
        <authorList>
            <person name="Park Y.J."/>
            <person name="Jeong S.E."/>
            <person name="Jung H.S."/>
        </authorList>
    </citation>
    <scope>NUCLEOTIDE SEQUENCE [LARGE SCALE GENOMIC DNA]</scope>
    <source>
        <strain evidence="4">P16(2019)</strain>
    </source>
</reference>
<accession>A0A554A172</accession>
<dbReference type="Gene3D" id="2.50.20.10">
    <property type="entry name" value="Lipoprotein localisation LolA/LolB/LppX"/>
    <property type="match status" value="1"/>
</dbReference>
<name>A0A554A172_9BACI</name>
<dbReference type="RefSeq" id="WP_143847940.1">
    <property type="nucleotide sequence ID" value="NZ_VLXZ01000003.1"/>
</dbReference>
<dbReference type="PROSITE" id="PS51257">
    <property type="entry name" value="PROKAR_LIPOPROTEIN"/>
    <property type="match status" value="1"/>
</dbReference>
<organism evidence="3 4">
    <name type="scientific">Alkalicoccobacillus porphyridii</name>
    <dbReference type="NCBI Taxonomy" id="2597270"/>
    <lineage>
        <taxon>Bacteria</taxon>
        <taxon>Bacillati</taxon>
        <taxon>Bacillota</taxon>
        <taxon>Bacilli</taxon>
        <taxon>Bacillales</taxon>
        <taxon>Bacillaceae</taxon>
        <taxon>Alkalicoccobacillus</taxon>
    </lineage>
</organism>
<keyword evidence="4" id="KW-1185">Reference proteome</keyword>
<dbReference type="EMBL" id="VLXZ01000003">
    <property type="protein sequence ID" value="TSB47441.1"/>
    <property type="molecule type" value="Genomic_DNA"/>
</dbReference>
<keyword evidence="2" id="KW-0732">Signal</keyword>